<keyword evidence="2" id="KW-0808">Transferase</keyword>
<dbReference type="InterPro" id="IPR001763">
    <property type="entry name" value="Rhodanese-like_dom"/>
</dbReference>
<sequence>MKFLITLLVVIAAIVLYQLYFVVRARRIVTRLTEDEFKQGYRKAQLIDVREQREFDAGHILGARNIPFSQFRQRSNELRTDLPIYIYCQGSARSNRFAIKMAKKGAKDIYQLKGGYQGWKGKTKAK</sequence>
<dbReference type="Gene3D" id="3.40.250.10">
    <property type="entry name" value="Rhodanese-like domain"/>
    <property type="match status" value="1"/>
</dbReference>
<dbReference type="SMART" id="SM00450">
    <property type="entry name" value="RHOD"/>
    <property type="match status" value="1"/>
</dbReference>
<evidence type="ECO:0000313" key="2">
    <source>
        <dbReference type="EMBL" id="SPP26570.1"/>
    </source>
</evidence>
<dbReference type="GeneID" id="66538200"/>
<evidence type="ECO:0000259" key="1">
    <source>
        <dbReference type="PROSITE" id="PS50206"/>
    </source>
</evidence>
<organism evidence="2 3">
    <name type="scientific">Brochothrix thermosphacta</name>
    <name type="common">Microbacterium thermosphactum</name>
    <dbReference type="NCBI Taxonomy" id="2756"/>
    <lineage>
        <taxon>Bacteria</taxon>
        <taxon>Bacillati</taxon>
        <taxon>Bacillota</taxon>
        <taxon>Bacilli</taxon>
        <taxon>Bacillales</taxon>
        <taxon>Listeriaceae</taxon>
        <taxon>Brochothrix</taxon>
    </lineage>
</organism>
<dbReference type="InterPro" id="IPR036873">
    <property type="entry name" value="Rhodanese-like_dom_sf"/>
</dbReference>
<dbReference type="PANTHER" id="PTHR43031:SF18">
    <property type="entry name" value="RHODANESE-RELATED SULFURTRANSFERASES"/>
    <property type="match status" value="1"/>
</dbReference>
<dbReference type="RefSeq" id="WP_227001961.1">
    <property type="nucleotide sequence ID" value="NZ_CBCPHX010000003.1"/>
</dbReference>
<reference evidence="3" key="1">
    <citation type="submission" date="2018-04" db="EMBL/GenBank/DDBJ databases">
        <authorList>
            <person name="Illikoud N."/>
        </authorList>
    </citation>
    <scope>NUCLEOTIDE SEQUENCE [LARGE SCALE GENOMIC DNA]</scope>
</reference>
<accession>A0A2X0QVP0</accession>
<dbReference type="GO" id="GO:0016740">
    <property type="term" value="F:transferase activity"/>
    <property type="evidence" value="ECO:0007669"/>
    <property type="project" value="UniProtKB-KW"/>
</dbReference>
<dbReference type="CDD" id="cd00158">
    <property type="entry name" value="RHOD"/>
    <property type="match status" value="1"/>
</dbReference>
<dbReference type="EMBL" id="OUNC01000002">
    <property type="protein sequence ID" value="SPP26570.1"/>
    <property type="molecule type" value="Genomic_DNA"/>
</dbReference>
<feature type="domain" description="Rhodanese" evidence="1">
    <location>
        <begin position="40"/>
        <end position="124"/>
    </location>
</feature>
<evidence type="ECO:0000313" key="3">
    <source>
        <dbReference type="Proteomes" id="UP000270190"/>
    </source>
</evidence>
<dbReference type="PROSITE" id="PS50206">
    <property type="entry name" value="RHODANESE_3"/>
    <property type="match status" value="1"/>
</dbReference>
<dbReference type="AlphaFoldDB" id="A0A2X0QVP0"/>
<proteinExistence type="predicted"/>
<gene>
    <name evidence="2" type="primary">yqhL</name>
    <name evidence="2" type="ORF">BTBSAS_100039</name>
</gene>
<dbReference type="SUPFAM" id="SSF52821">
    <property type="entry name" value="Rhodanese/Cell cycle control phosphatase"/>
    <property type="match status" value="1"/>
</dbReference>
<dbReference type="Pfam" id="PF00581">
    <property type="entry name" value="Rhodanese"/>
    <property type="match status" value="1"/>
</dbReference>
<dbReference type="InterPro" id="IPR050229">
    <property type="entry name" value="GlpE_sulfurtransferase"/>
</dbReference>
<dbReference type="Proteomes" id="UP000270190">
    <property type="component" value="Unassembled WGS sequence"/>
</dbReference>
<name>A0A2X0QVP0_BROTH</name>
<protein>
    <submittedName>
        <fullName evidence="2">Putative sulfur transferase</fullName>
    </submittedName>
</protein>
<dbReference type="PANTHER" id="PTHR43031">
    <property type="entry name" value="FAD-DEPENDENT OXIDOREDUCTASE"/>
    <property type="match status" value="1"/>
</dbReference>